<reference evidence="2" key="2">
    <citation type="submission" date="2020-08" db="EMBL/GenBank/DDBJ databases">
        <authorList>
            <person name="Chen M."/>
            <person name="Teng W."/>
            <person name="Zhao L."/>
            <person name="Hu C."/>
            <person name="Zhou Y."/>
            <person name="Han B."/>
            <person name="Song L."/>
            <person name="Shu W."/>
        </authorList>
    </citation>
    <scope>NUCLEOTIDE SEQUENCE</scope>
    <source>
        <strain evidence="2">FACHB-1375</strain>
    </source>
</reference>
<organism evidence="2 3">
    <name type="scientific">Aerosakkonema funiforme FACHB-1375</name>
    <dbReference type="NCBI Taxonomy" id="2949571"/>
    <lineage>
        <taxon>Bacteria</taxon>
        <taxon>Bacillati</taxon>
        <taxon>Cyanobacteriota</taxon>
        <taxon>Cyanophyceae</taxon>
        <taxon>Oscillatoriophycideae</taxon>
        <taxon>Aerosakkonematales</taxon>
        <taxon>Aerosakkonemataceae</taxon>
        <taxon>Aerosakkonema</taxon>
    </lineage>
</organism>
<name>A0A926VD43_9CYAN</name>
<dbReference type="Proteomes" id="UP000641646">
    <property type="component" value="Unassembled WGS sequence"/>
</dbReference>
<keyword evidence="1" id="KW-0472">Membrane</keyword>
<dbReference type="EMBL" id="JACJPW010000023">
    <property type="protein sequence ID" value="MBD2181618.1"/>
    <property type="molecule type" value="Genomic_DNA"/>
</dbReference>
<comment type="caution">
    <text evidence="2">The sequence shown here is derived from an EMBL/GenBank/DDBJ whole genome shotgun (WGS) entry which is preliminary data.</text>
</comment>
<keyword evidence="1" id="KW-1133">Transmembrane helix</keyword>
<reference evidence="2" key="1">
    <citation type="journal article" date="2015" name="ISME J.">
        <title>Draft Genome Sequence of Streptomyces incarnatus NRRL8089, which Produces the Nucleoside Antibiotic Sinefungin.</title>
        <authorList>
            <person name="Oshima K."/>
            <person name="Hattori M."/>
            <person name="Shimizu H."/>
            <person name="Fukuda K."/>
            <person name="Nemoto M."/>
            <person name="Inagaki K."/>
            <person name="Tamura T."/>
        </authorList>
    </citation>
    <scope>NUCLEOTIDE SEQUENCE</scope>
    <source>
        <strain evidence="2">FACHB-1375</strain>
    </source>
</reference>
<accession>A0A926VD43</accession>
<keyword evidence="3" id="KW-1185">Reference proteome</keyword>
<evidence type="ECO:0000313" key="3">
    <source>
        <dbReference type="Proteomes" id="UP000641646"/>
    </source>
</evidence>
<protein>
    <submittedName>
        <fullName evidence="2">Uncharacterized protein</fullName>
    </submittedName>
</protein>
<feature type="transmembrane region" description="Helical" evidence="1">
    <location>
        <begin position="143"/>
        <end position="163"/>
    </location>
</feature>
<keyword evidence="1" id="KW-0812">Transmembrane</keyword>
<dbReference type="RefSeq" id="WP_190464426.1">
    <property type="nucleotide sequence ID" value="NZ_JACJPW010000023.1"/>
</dbReference>
<dbReference type="AlphaFoldDB" id="A0A926VD43"/>
<evidence type="ECO:0000256" key="1">
    <source>
        <dbReference type="SAM" id="Phobius"/>
    </source>
</evidence>
<proteinExistence type="predicted"/>
<sequence>MAIINIDAKSNNKQNPVVQSFAAGTYEVKVIGVSEGGQYDAWTLWSVEIGCDEKGENCTTGWVNEYNITSNEFSINIPSSGKYATAKQALEKAQNTSFTLTSDSKVNFFINDDELPDNRGGISLAVKKTSPDSVYPKLNFGSLLLLVLVSLTVLVIWIAIGLVTGNPGR</sequence>
<gene>
    <name evidence="2" type="ORF">H6G03_10945</name>
</gene>
<evidence type="ECO:0000313" key="2">
    <source>
        <dbReference type="EMBL" id="MBD2181618.1"/>
    </source>
</evidence>